<dbReference type="RefSeq" id="XP_016449144.1">
    <property type="nucleotide sequence ID" value="XM_016593658.1"/>
</dbReference>
<dbReference type="PANTHER" id="PTHR47723">
    <property type="entry name" value="OS05G0353850 PROTEIN"/>
    <property type="match status" value="1"/>
</dbReference>
<dbReference type="Gene3D" id="3.30.420.10">
    <property type="entry name" value="Ribonuclease H-like superfamily/Ribonuclease H"/>
    <property type="match status" value="1"/>
</dbReference>
<proteinExistence type="predicted"/>
<reference evidence="2" key="1">
    <citation type="submission" date="2025-08" db="UniProtKB">
        <authorList>
            <consortium name="RefSeq"/>
        </authorList>
    </citation>
    <scope>IDENTIFICATION</scope>
</reference>
<dbReference type="GO" id="GO:0004523">
    <property type="term" value="F:RNA-DNA hybrid ribonuclease activity"/>
    <property type="evidence" value="ECO:0007669"/>
    <property type="project" value="InterPro"/>
</dbReference>
<accession>A0A1S3YAL3</accession>
<dbReference type="InterPro" id="IPR002156">
    <property type="entry name" value="RNaseH_domain"/>
</dbReference>
<dbReference type="InterPro" id="IPR012337">
    <property type="entry name" value="RNaseH-like_sf"/>
</dbReference>
<dbReference type="PaxDb" id="4097-A0A1S3YAL3"/>
<gene>
    <name evidence="2" type="primary">LOC107774178</name>
</gene>
<dbReference type="InterPro" id="IPR036397">
    <property type="entry name" value="RNaseH_sf"/>
</dbReference>
<dbReference type="KEGG" id="nta:107774178"/>
<dbReference type="OrthoDB" id="1215078at2759"/>
<evidence type="ECO:0000259" key="1">
    <source>
        <dbReference type="Pfam" id="PF13456"/>
    </source>
</evidence>
<protein>
    <recommendedName>
        <fullName evidence="1">RNase H type-1 domain-containing protein</fullName>
    </recommendedName>
</protein>
<feature type="domain" description="RNase H type-1" evidence="1">
    <location>
        <begin position="45"/>
        <end position="110"/>
    </location>
</feature>
<sequence>MINHASEYKFLAENEPYMLAQKKIVVYWHKPPRNWYKLKMGGAFEKGSAVIGGVFITSSRDWILGFNQQVHAMTILHSELLAPQTGLTLAKENEFYLIEVETDSTEVVNASEEG</sequence>
<evidence type="ECO:0000313" key="2">
    <source>
        <dbReference type="RefSeq" id="XP_016449144.1"/>
    </source>
</evidence>
<name>A0A1S3YAL3_TOBAC</name>
<organism evidence="2">
    <name type="scientific">Nicotiana tabacum</name>
    <name type="common">Common tobacco</name>
    <dbReference type="NCBI Taxonomy" id="4097"/>
    <lineage>
        <taxon>Eukaryota</taxon>
        <taxon>Viridiplantae</taxon>
        <taxon>Streptophyta</taxon>
        <taxon>Embryophyta</taxon>
        <taxon>Tracheophyta</taxon>
        <taxon>Spermatophyta</taxon>
        <taxon>Magnoliopsida</taxon>
        <taxon>eudicotyledons</taxon>
        <taxon>Gunneridae</taxon>
        <taxon>Pentapetalae</taxon>
        <taxon>asterids</taxon>
        <taxon>lamiids</taxon>
        <taxon>Solanales</taxon>
        <taxon>Solanaceae</taxon>
        <taxon>Nicotianoideae</taxon>
        <taxon>Nicotianeae</taxon>
        <taxon>Nicotiana</taxon>
    </lineage>
</organism>
<dbReference type="AlphaFoldDB" id="A0A1S3YAL3"/>
<dbReference type="SUPFAM" id="SSF53098">
    <property type="entry name" value="Ribonuclease H-like"/>
    <property type="match status" value="1"/>
</dbReference>
<dbReference type="Pfam" id="PF13456">
    <property type="entry name" value="RVT_3"/>
    <property type="match status" value="1"/>
</dbReference>
<dbReference type="GO" id="GO:0003676">
    <property type="term" value="F:nucleic acid binding"/>
    <property type="evidence" value="ECO:0007669"/>
    <property type="project" value="InterPro"/>
</dbReference>
<dbReference type="PANTHER" id="PTHR47723:SF23">
    <property type="entry name" value="REVERSE TRANSCRIPTASE-LIKE PROTEIN"/>
    <property type="match status" value="1"/>
</dbReference>
<dbReference type="InterPro" id="IPR053151">
    <property type="entry name" value="RNase_H-like"/>
</dbReference>
<dbReference type="InterPro" id="IPR044730">
    <property type="entry name" value="RNase_H-like_dom_plant"/>
</dbReference>
<dbReference type="CDD" id="cd06222">
    <property type="entry name" value="RNase_H_like"/>
    <property type="match status" value="1"/>
</dbReference>